<dbReference type="Proteomes" id="UP001221142">
    <property type="component" value="Unassembled WGS sequence"/>
</dbReference>
<evidence type="ECO:0000313" key="2">
    <source>
        <dbReference type="Proteomes" id="UP001221142"/>
    </source>
</evidence>
<gene>
    <name evidence="1" type="ORF">FB45DRAFT_926767</name>
</gene>
<keyword evidence="2" id="KW-1185">Reference proteome</keyword>
<sequence>MSPLIRNEVSNSAEEISTSNLVGEEDLVGAAVTMTHSMCSMAHTLQETCYPLMGMPGIHPEAPVRASLNKIAAELVRLADATEQLVVYVFDLYRASLEPPVPISLGTEALALMDSCLAIIQNSARVVHSACRGNALPGALYSACNPFPILLQYYDPVPPTVALWKELARFQDVCAALDRLLPAILAVRTVVQQAEARGTVDSACIHLSVDARRLWCFSKISGVQRESLHEDKHPRRLCIPQKHP</sequence>
<accession>A0AAD7FKB2</accession>
<protein>
    <submittedName>
        <fullName evidence="1">Uncharacterized protein</fullName>
    </submittedName>
</protein>
<name>A0AAD7FKB2_9AGAR</name>
<comment type="caution">
    <text evidence="1">The sequence shown here is derived from an EMBL/GenBank/DDBJ whole genome shotgun (WGS) entry which is preliminary data.</text>
</comment>
<reference evidence="1" key="1">
    <citation type="submission" date="2023-03" db="EMBL/GenBank/DDBJ databases">
        <title>Massive genome expansion in bonnet fungi (Mycena s.s.) driven by repeated elements and novel gene families across ecological guilds.</title>
        <authorList>
            <consortium name="Lawrence Berkeley National Laboratory"/>
            <person name="Harder C.B."/>
            <person name="Miyauchi S."/>
            <person name="Viragh M."/>
            <person name="Kuo A."/>
            <person name="Thoen E."/>
            <person name="Andreopoulos B."/>
            <person name="Lu D."/>
            <person name="Skrede I."/>
            <person name="Drula E."/>
            <person name="Henrissat B."/>
            <person name="Morin E."/>
            <person name="Kohler A."/>
            <person name="Barry K."/>
            <person name="LaButti K."/>
            <person name="Morin E."/>
            <person name="Salamov A."/>
            <person name="Lipzen A."/>
            <person name="Mereny Z."/>
            <person name="Hegedus B."/>
            <person name="Baldrian P."/>
            <person name="Stursova M."/>
            <person name="Weitz H."/>
            <person name="Taylor A."/>
            <person name="Grigoriev I.V."/>
            <person name="Nagy L.G."/>
            <person name="Martin F."/>
            <person name="Kauserud H."/>
        </authorList>
    </citation>
    <scope>NUCLEOTIDE SEQUENCE</scope>
    <source>
        <strain evidence="1">9284</strain>
    </source>
</reference>
<proteinExistence type="predicted"/>
<organism evidence="1 2">
    <name type="scientific">Roridomyces roridus</name>
    <dbReference type="NCBI Taxonomy" id="1738132"/>
    <lineage>
        <taxon>Eukaryota</taxon>
        <taxon>Fungi</taxon>
        <taxon>Dikarya</taxon>
        <taxon>Basidiomycota</taxon>
        <taxon>Agaricomycotina</taxon>
        <taxon>Agaricomycetes</taxon>
        <taxon>Agaricomycetidae</taxon>
        <taxon>Agaricales</taxon>
        <taxon>Marasmiineae</taxon>
        <taxon>Mycenaceae</taxon>
        <taxon>Roridomyces</taxon>
    </lineage>
</organism>
<evidence type="ECO:0000313" key="1">
    <source>
        <dbReference type="EMBL" id="KAJ7623793.1"/>
    </source>
</evidence>
<dbReference type="EMBL" id="JARKIF010000014">
    <property type="protein sequence ID" value="KAJ7623793.1"/>
    <property type="molecule type" value="Genomic_DNA"/>
</dbReference>
<dbReference type="AlphaFoldDB" id="A0AAD7FKB2"/>